<gene>
    <name evidence="1" type="ORF">NWE54_26620</name>
</gene>
<sequence>MPEGRYLLLVIGVNPIDEIGYRPIVLKKSAAILWAGSAGAKVEILSLYG</sequence>
<organism evidence="1">
    <name type="scientific">Bosea sp. NBC_00436</name>
    <dbReference type="NCBI Taxonomy" id="2969620"/>
    <lineage>
        <taxon>Bacteria</taxon>
        <taxon>Pseudomonadati</taxon>
        <taxon>Pseudomonadota</taxon>
        <taxon>Alphaproteobacteria</taxon>
        <taxon>Hyphomicrobiales</taxon>
        <taxon>Boseaceae</taxon>
        <taxon>Bosea</taxon>
    </lineage>
</organism>
<reference evidence="1" key="1">
    <citation type="submission" date="2022-08" db="EMBL/GenBank/DDBJ databases">
        <title>Complete Genome Sequences of 2 Bosea sp. soil isolates.</title>
        <authorList>
            <person name="Alvarez Arevalo M."/>
            <person name="Sterndorff E.B."/>
            <person name="Faurdal D."/>
            <person name="Joergensen T.S."/>
            <person name="Weber T."/>
        </authorList>
    </citation>
    <scope>NUCLEOTIDE SEQUENCE</scope>
    <source>
        <strain evidence="1">NBC_00436</strain>
        <plasmid evidence="1">pNBC436</plasmid>
    </source>
</reference>
<dbReference type="AlphaFoldDB" id="A0A9E8A9S1"/>
<accession>A0A9E8A9S1</accession>
<keyword evidence="1" id="KW-0614">Plasmid</keyword>
<protein>
    <submittedName>
        <fullName evidence="1">Uncharacterized protein</fullName>
    </submittedName>
</protein>
<proteinExistence type="predicted"/>
<dbReference type="EMBL" id="CP102775">
    <property type="protein sequence ID" value="UZF90125.1"/>
    <property type="molecule type" value="Genomic_DNA"/>
</dbReference>
<evidence type="ECO:0000313" key="1">
    <source>
        <dbReference type="EMBL" id="UZF90125.1"/>
    </source>
</evidence>
<name>A0A9E8A9S1_9HYPH</name>
<geneLocation type="plasmid" evidence="1">
    <name>pNBC436</name>
</geneLocation>